<dbReference type="NCBIfam" id="NF003814">
    <property type="entry name" value="PRK05406.1-3"/>
    <property type="match status" value="1"/>
</dbReference>
<dbReference type="CDD" id="cd10787">
    <property type="entry name" value="LamB_YcsF_like"/>
    <property type="match status" value="1"/>
</dbReference>
<reference evidence="1 2" key="1">
    <citation type="submission" date="2007-01" db="EMBL/GenBank/DDBJ databases">
        <title>Complete sequence of Psychromonas ingrahamii 37.</title>
        <authorList>
            <consortium name="US DOE Joint Genome Institute"/>
            <person name="Copeland A."/>
            <person name="Lucas S."/>
            <person name="Lapidus A."/>
            <person name="Barry K."/>
            <person name="Detter J.C."/>
            <person name="Glavina del Rio T."/>
            <person name="Hammon N."/>
            <person name="Israni S."/>
            <person name="Dalin E."/>
            <person name="Tice H."/>
            <person name="Pitluck S."/>
            <person name="Thompson L.S."/>
            <person name="Brettin T."/>
            <person name="Bruce D."/>
            <person name="Han C."/>
            <person name="Tapia R."/>
            <person name="Schmutz J."/>
            <person name="Larimer F."/>
            <person name="Land M."/>
            <person name="Hauser L."/>
            <person name="Kyrpides N."/>
            <person name="Ivanova N."/>
            <person name="Staley J."/>
            <person name="Richardson P."/>
        </authorList>
    </citation>
    <scope>NUCLEOTIDE SEQUENCE [LARGE SCALE GENOMIC DNA]</scope>
    <source>
        <strain evidence="1 2">37</strain>
    </source>
</reference>
<dbReference type="AlphaFoldDB" id="A1T0G5"/>
<evidence type="ECO:0000313" key="2">
    <source>
        <dbReference type="Proteomes" id="UP000000639"/>
    </source>
</evidence>
<dbReference type="STRING" id="357804.Ping_3547"/>
<gene>
    <name evidence="1" type="ordered locus">Ping_3547</name>
</gene>
<dbReference type="InterPro" id="IPR011330">
    <property type="entry name" value="Glyco_hydro/deAcase_b/a-brl"/>
</dbReference>
<accession>A1T0G5</accession>
<dbReference type="EMBL" id="CP000510">
    <property type="protein sequence ID" value="ABM05230.1"/>
    <property type="molecule type" value="Genomic_DNA"/>
</dbReference>
<dbReference type="PANTHER" id="PTHR30292:SF0">
    <property type="entry name" value="5-OXOPROLINASE SUBUNIT A"/>
    <property type="match status" value="1"/>
</dbReference>
<dbReference type="PANTHER" id="PTHR30292">
    <property type="entry name" value="UNCHARACTERIZED PROTEIN YBGL-RELATED"/>
    <property type="match status" value="1"/>
</dbReference>
<dbReference type="HOGENOM" id="CLU_069535_0_0_6"/>
<dbReference type="RefSeq" id="WP_011771778.1">
    <property type="nucleotide sequence ID" value="NC_008709.1"/>
</dbReference>
<dbReference type="NCBIfam" id="NF003816">
    <property type="entry name" value="PRK05406.1-5"/>
    <property type="match status" value="1"/>
</dbReference>
<dbReference type="Pfam" id="PF03746">
    <property type="entry name" value="LamB_YcsF"/>
    <property type="match status" value="1"/>
</dbReference>
<organism evidence="1 2">
    <name type="scientific">Psychromonas ingrahamii (strain DSM 17664 / CCUG 51855 / 37)</name>
    <dbReference type="NCBI Taxonomy" id="357804"/>
    <lineage>
        <taxon>Bacteria</taxon>
        <taxon>Pseudomonadati</taxon>
        <taxon>Pseudomonadota</taxon>
        <taxon>Gammaproteobacteria</taxon>
        <taxon>Alteromonadales</taxon>
        <taxon>Psychromonadaceae</taxon>
        <taxon>Psychromonas</taxon>
    </lineage>
</organism>
<sequence>MKLNCDMGESFGIWEMGLDEAVIPWIDMANIACGFHASDPDVMAKTVQSAVKKNVQIGAHPGYNDKIGFGRRSIPHTQKQISHLIAYQTGALQAICQLYGGNVEYVKPHGALYNDMMVDQDIFRAVIDGLTKLSPRPALMILAQTDNSLYKGIADQAGVRLILEAFADRAYTPEGRLAPRSQAGAVYHCPEQIIKQVMQLAKNGCVTTIEGGQLQLNADSVCVHGDNPESVATVEQLFRALNP</sequence>
<proteinExistence type="predicted"/>
<dbReference type="Gene3D" id="3.20.20.370">
    <property type="entry name" value="Glycoside hydrolase/deacetylase"/>
    <property type="match status" value="1"/>
</dbReference>
<dbReference type="Proteomes" id="UP000000639">
    <property type="component" value="Chromosome"/>
</dbReference>
<dbReference type="OrthoDB" id="9773478at2"/>
<evidence type="ECO:0000313" key="1">
    <source>
        <dbReference type="EMBL" id="ABM05230.1"/>
    </source>
</evidence>
<dbReference type="InterPro" id="IPR005501">
    <property type="entry name" value="LamB/YcsF/PxpA-like"/>
</dbReference>
<keyword evidence="2" id="KW-1185">Reference proteome</keyword>
<dbReference type="KEGG" id="pin:Ping_3547"/>
<dbReference type="eggNOG" id="COG1540">
    <property type="taxonomic scope" value="Bacteria"/>
</dbReference>
<protein>
    <submittedName>
        <fullName evidence="1">LamB/YcsF family protein</fullName>
    </submittedName>
</protein>
<name>A1T0G5_PSYIN</name>
<dbReference type="GO" id="GO:0005975">
    <property type="term" value="P:carbohydrate metabolic process"/>
    <property type="evidence" value="ECO:0007669"/>
    <property type="project" value="InterPro"/>
</dbReference>
<dbReference type="SUPFAM" id="SSF88713">
    <property type="entry name" value="Glycoside hydrolase/deacetylase"/>
    <property type="match status" value="1"/>
</dbReference>